<proteinExistence type="predicted"/>
<sequence>MFRKIIVIIFGILVITEVIIMPGTAKADIKATSVTVPNTPQDLFVSQLKEKGYLFFKGNNSIKLAQGVLEKLGKNMTISFNVSALKNRDIAFVGIALRPLGKKYITMLYVVEGQCDVNDVKEFLRERITFLREPLIMSADRDWKFIGSTTWKVKYTSQYGGQVYHAIRVKYYYTTSTSGQYAYLAEISHIGDVDRKYLALKELYTQVNVPIQNAWFEDFLPFGHGGPQTQYYEEKSFSYDMFSGDLTYYASAGYSISTNDGYYFKWEAHSRNPNWDFRVRWYDFKKKTWYGSDFAWGVGFKTTSSVIEIVESGNKNAAFRYTARGSFYVRAMSGAIRTVAPPSITFTNFVNPHGMRED</sequence>
<dbReference type="Proteomes" id="UP000009139">
    <property type="component" value="Chromosome"/>
</dbReference>
<organism evidence="1 3">
    <name type="scientific">Pyrococcus abyssi (strain GE5 / Orsay)</name>
    <dbReference type="NCBI Taxonomy" id="272844"/>
    <lineage>
        <taxon>Archaea</taxon>
        <taxon>Methanobacteriati</taxon>
        <taxon>Methanobacteriota</taxon>
        <taxon>Thermococci</taxon>
        <taxon>Thermococcales</taxon>
        <taxon>Thermococcaceae</taxon>
        <taxon>Pyrococcus</taxon>
    </lineage>
</organism>
<dbReference type="PATRIC" id="fig|272844.11.peg.114"/>
<dbReference type="Proteomes" id="UP000000810">
    <property type="component" value="Chromosome"/>
</dbReference>
<reference evidence="1 3" key="4">
    <citation type="journal article" date="2003" name="Mol. Microbiol.">
        <title>An integrated analysis of the genome of the hyperthermophilic archaeon Pyrococcus abyssi.</title>
        <authorList>
            <person name="Cohen G."/>
            <person name="Barbe V."/>
            <person name="Flament D."/>
            <person name="Galperin M."/>
            <person name="Heilig R."/>
            <person name="Ripp R."/>
            <person name="Lecompte O."/>
            <person name="Prieur D."/>
            <person name="Poch O."/>
            <person name="Quellerou J."/>
            <person name="Thierry J.C."/>
            <person name="Van der Oost J."/>
            <person name="Weissenbach J."/>
            <person name="Zivanovic Y."/>
            <person name="Forterre P."/>
        </authorList>
    </citation>
    <scope>NUCLEOTIDE SEQUENCE [LARGE SCALE GENOMIC DNA]</scope>
    <source>
        <strain evidence="3">GE5 / Orsay</strain>
        <strain evidence="1">Orsay</strain>
    </source>
</reference>
<dbReference type="EMBL" id="AJ248283">
    <property type="protein sequence ID" value="CAB49025.1"/>
    <property type="molecule type" value="Genomic_DNA"/>
</dbReference>
<reference evidence="1" key="3">
    <citation type="journal article" date="2001" name="Genome Res.">
        <title>Genome evolution at the genus level: comparison of three complete genomes of hyperthermophilic archaea.</title>
        <authorList>
            <person name="Lecompte O."/>
            <person name="Ripp R."/>
            <person name="Puzos-Barbe V."/>
            <person name="Duprat S."/>
            <person name="Heilig R."/>
            <person name="Dietrich J."/>
            <person name="Thierry J.C."/>
            <person name="Poch O."/>
        </authorList>
    </citation>
    <scope>NUCLEOTIDE SEQUENCE</scope>
    <source>
        <strain evidence="1">Orsay</strain>
    </source>
</reference>
<reference evidence="1" key="1">
    <citation type="submission" date="1999-07" db="EMBL/GenBank/DDBJ databases">
        <authorList>
            <person name="Genoscope"/>
        </authorList>
    </citation>
    <scope>NUCLEOTIDE SEQUENCE</scope>
    <source>
        <strain evidence="1">Orsay</strain>
    </source>
</reference>
<dbReference type="HOGENOM" id="CLU_066164_0_0_2"/>
<accession>Q9V2H3</accession>
<keyword evidence="3" id="KW-1185">Reference proteome</keyword>
<evidence type="ECO:0000313" key="2">
    <source>
        <dbReference type="EMBL" id="CCE69477.1"/>
    </source>
</evidence>
<evidence type="ECO:0000313" key="1">
    <source>
        <dbReference type="EMBL" id="CAB49025.1"/>
    </source>
</evidence>
<dbReference type="STRING" id="272844.PAB0061"/>
<name>Q9V2H3_PYRAB</name>
<dbReference type="EMBL" id="HE613800">
    <property type="protein sequence ID" value="CCE69477.1"/>
    <property type="molecule type" value="Genomic_DNA"/>
</dbReference>
<dbReference type="KEGG" id="pab:PAB0061"/>
<dbReference type="PIR" id="B75197">
    <property type="entry name" value="B75197"/>
</dbReference>
<dbReference type="AlphaFoldDB" id="Q9V2H3"/>
<dbReference type="eggNOG" id="arCOG07076">
    <property type="taxonomic scope" value="Archaea"/>
</dbReference>
<reference evidence="2 4" key="5">
    <citation type="journal article" date="2012" name="Curr. Microbiol.">
        <title>Re-annotation of two hyperthermophilic archaea Pyrococcus abyssi GE5 and Pyrococcus furiosus DSM 3638.</title>
        <authorList>
            <person name="Gao J."/>
            <person name="Wang J."/>
        </authorList>
    </citation>
    <scope>GENOME REANNOTATION</scope>
    <source>
        <strain evidence="2">GE5</strain>
        <strain evidence="4">GE5 / Orsay</strain>
    </source>
</reference>
<gene>
    <name evidence="1" type="ordered locus">PAB0061</name>
</gene>
<reference evidence="1" key="2">
    <citation type="journal article" date="2000" name="J. Mol. Biol.">
        <title>Archaeal homologs of eukaryotic methylation guide small nucleolar RNAs: lessons from the Pyrococcus genomes.</title>
        <authorList>
            <person name="Gaspin C."/>
            <person name="Cavaille J."/>
            <person name="Erauso G."/>
        </authorList>
    </citation>
    <scope>NUCLEOTIDE SEQUENCE</scope>
    <source>
        <strain evidence="1">Orsay</strain>
    </source>
</reference>
<evidence type="ECO:0000313" key="4">
    <source>
        <dbReference type="Proteomes" id="UP000009139"/>
    </source>
</evidence>
<dbReference type="RefSeq" id="WP_010867225.1">
    <property type="nucleotide sequence ID" value="NC_000868.1"/>
</dbReference>
<protein>
    <submittedName>
        <fullName evidence="1">Uncharacterized protein</fullName>
    </submittedName>
</protein>
<evidence type="ECO:0000313" key="3">
    <source>
        <dbReference type="Proteomes" id="UP000000810"/>
    </source>
</evidence>